<proteinExistence type="predicted"/>
<reference evidence="1" key="2">
    <citation type="submission" date="2023-06" db="EMBL/GenBank/DDBJ databases">
        <authorList>
            <consortium name="Lawrence Berkeley National Laboratory"/>
            <person name="Haridas S."/>
            <person name="Hensen N."/>
            <person name="Bonometti L."/>
            <person name="Westerberg I."/>
            <person name="Brannstrom I.O."/>
            <person name="Guillou S."/>
            <person name="Cros-Aarteil S."/>
            <person name="Calhoun S."/>
            <person name="Kuo A."/>
            <person name="Mondo S."/>
            <person name="Pangilinan J."/>
            <person name="Riley R."/>
            <person name="Labutti K."/>
            <person name="Andreopoulos B."/>
            <person name="Lipzen A."/>
            <person name="Chen C."/>
            <person name="Yanf M."/>
            <person name="Daum C."/>
            <person name="Ng V."/>
            <person name="Clum A."/>
            <person name="Steindorff A."/>
            <person name="Ohm R."/>
            <person name="Martin F."/>
            <person name="Silar P."/>
            <person name="Natvig D."/>
            <person name="Lalanne C."/>
            <person name="Gautier V."/>
            <person name="Ament-Velasquez S.L."/>
            <person name="Kruys A."/>
            <person name="Hutchinson M.I."/>
            <person name="Powell A.J."/>
            <person name="Barry K."/>
            <person name="Miller A.N."/>
            <person name="Grigoriev I.V."/>
            <person name="Debuchy R."/>
            <person name="Gladieux P."/>
            <person name="Thoren M.H."/>
            <person name="Johannesson H."/>
        </authorList>
    </citation>
    <scope>NUCLEOTIDE SEQUENCE</scope>
    <source>
        <strain evidence="1">SMH4131-1</strain>
    </source>
</reference>
<protein>
    <submittedName>
        <fullName evidence="1">Uncharacterized protein</fullName>
    </submittedName>
</protein>
<organism evidence="1 2">
    <name type="scientific">Cercophora scortea</name>
    <dbReference type="NCBI Taxonomy" id="314031"/>
    <lineage>
        <taxon>Eukaryota</taxon>
        <taxon>Fungi</taxon>
        <taxon>Dikarya</taxon>
        <taxon>Ascomycota</taxon>
        <taxon>Pezizomycotina</taxon>
        <taxon>Sordariomycetes</taxon>
        <taxon>Sordariomycetidae</taxon>
        <taxon>Sordariales</taxon>
        <taxon>Lasiosphaeriaceae</taxon>
        <taxon>Cercophora</taxon>
    </lineage>
</organism>
<comment type="caution">
    <text evidence="1">The sequence shown here is derived from an EMBL/GenBank/DDBJ whole genome shotgun (WGS) entry which is preliminary data.</text>
</comment>
<evidence type="ECO:0000313" key="2">
    <source>
        <dbReference type="Proteomes" id="UP001286456"/>
    </source>
</evidence>
<reference evidence="1" key="1">
    <citation type="journal article" date="2023" name="Mol. Phylogenet. Evol.">
        <title>Genome-scale phylogeny and comparative genomics of the fungal order Sordariales.</title>
        <authorList>
            <person name="Hensen N."/>
            <person name="Bonometti L."/>
            <person name="Westerberg I."/>
            <person name="Brannstrom I.O."/>
            <person name="Guillou S."/>
            <person name="Cros-Aarteil S."/>
            <person name="Calhoun S."/>
            <person name="Haridas S."/>
            <person name="Kuo A."/>
            <person name="Mondo S."/>
            <person name="Pangilinan J."/>
            <person name="Riley R."/>
            <person name="LaButti K."/>
            <person name="Andreopoulos B."/>
            <person name="Lipzen A."/>
            <person name="Chen C."/>
            <person name="Yan M."/>
            <person name="Daum C."/>
            <person name="Ng V."/>
            <person name="Clum A."/>
            <person name="Steindorff A."/>
            <person name="Ohm R.A."/>
            <person name="Martin F."/>
            <person name="Silar P."/>
            <person name="Natvig D.O."/>
            <person name="Lalanne C."/>
            <person name="Gautier V."/>
            <person name="Ament-Velasquez S.L."/>
            <person name="Kruys A."/>
            <person name="Hutchinson M.I."/>
            <person name="Powell A.J."/>
            <person name="Barry K."/>
            <person name="Miller A.N."/>
            <person name="Grigoriev I.V."/>
            <person name="Debuchy R."/>
            <person name="Gladieux P."/>
            <person name="Hiltunen Thoren M."/>
            <person name="Johannesson H."/>
        </authorList>
    </citation>
    <scope>NUCLEOTIDE SEQUENCE</scope>
    <source>
        <strain evidence="1">SMH4131-1</strain>
    </source>
</reference>
<keyword evidence="2" id="KW-1185">Reference proteome</keyword>
<dbReference type="Proteomes" id="UP001286456">
    <property type="component" value="Unassembled WGS sequence"/>
</dbReference>
<accession>A0AAE0I8K0</accession>
<dbReference type="EMBL" id="JAUEPO010000006">
    <property type="protein sequence ID" value="KAK3319686.1"/>
    <property type="molecule type" value="Genomic_DNA"/>
</dbReference>
<evidence type="ECO:0000313" key="1">
    <source>
        <dbReference type="EMBL" id="KAK3319686.1"/>
    </source>
</evidence>
<gene>
    <name evidence="1" type="ORF">B0T19DRAFT_445489</name>
</gene>
<dbReference type="AlphaFoldDB" id="A0AAE0I8K0"/>
<sequence>MEQAAGVTRFRAPSKSASFIFLPQILQEPESLEQRMARIVGKLKTMNMLSQGWKNFFATKSNEQLAAEILALIPPPVLKMLAAPRPPTVAELRALKPCPQTPMELGVFASIYMLDIGHAVYIDSTRVTHNMRVSKRVYDTLSSSQKPSLRQE</sequence>
<name>A0AAE0I8K0_9PEZI</name>